<sequence>VSDTPVADRLRHAYVFKTVTTGSLYVRYQLVMGDRWDLVAGPSEGVSQLALSERTPGDCS</sequence>
<gene>
    <name evidence="1" type="ORF">KIPB_016194</name>
</gene>
<dbReference type="EMBL" id="BDIP01009685">
    <property type="protein sequence ID" value="GIQ92429.1"/>
    <property type="molecule type" value="Genomic_DNA"/>
</dbReference>
<feature type="non-terminal residue" evidence="1">
    <location>
        <position position="60"/>
    </location>
</feature>
<name>A0A9K3GQN3_9EUKA</name>
<dbReference type="Proteomes" id="UP000265618">
    <property type="component" value="Unassembled WGS sequence"/>
</dbReference>
<dbReference type="AlphaFoldDB" id="A0A9K3GQN3"/>
<protein>
    <submittedName>
        <fullName evidence="1">B9 domain containing protein</fullName>
    </submittedName>
</protein>
<evidence type="ECO:0000313" key="1">
    <source>
        <dbReference type="EMBL" id="GIQ92429.1"/>
    </source>
</evidence>
<feature type="non-terminal residue" evidence="1">
    <location>
        <position position="1"/>
    </location>
</feature>
<dbReference type="OrthoDB" id="431939at2759"/>
<comment type="caution">
    <text evidence="1">The sequence shown here is derived from an EMBL/GenBank/DDBJ whole genome shotgun (WGS) entry which is preliminary data.</text>
</comment>
<reference evidence="1 2" key="1">
    <citation type="journal article" date="2018" name="PLoS ONE">
        <title>The draft genome of Kipferlia bialata reveals reductive genome evolution in fornicate parasites.</title>
        <authorList>
            <person name="Tanifuji G."/>
            <person name="Takabayashi S."/>
            <person name="Kume K."/>
            <person name="Takagi M."/>
            <person name="Nakayama T."/>
            <person name="Kamikawa R."/>
            <person name="Inagaki Y."/>
            <person name="Hashimoto T."/>
        </authorList>
    </citation>
    <scope>NUCLEOTIDE SEQUENCE [LARGE SCALE GENOMIC DNA]</scope>
    <source>
        <strain evidence="1">NY0173</strain>
    </source>
</reference>
<organism evidence="1 2">
    <name type="scientific">Kipferlia bialata</name>
    <dbReference type="NCBI Taxonomy" id="797122"/>
    <lineage>
        <taxon>Eukaryota</taxon>
        <taxon>Metamonada</taxon>
        <taxon>Carpediemonas-like organisms</taxon>
        <taxon>Kipferlia</taxon>
    </lineage>
</organism>
<evidence type="ECO:0000313" key="2">
    <source>
        <dbReference type="Proteomes" id="UP000265618"/>
    </source>
</evidence>
<keyword evidence="2" id="KW-1185">Reference proteome</keyword>
<accession>A0A9K3GQN3</accession>
<proteinExistence type="predicted"/>